<proteinExistence type="predicted"/>
<feature type="domain" description="DNA-binding protein H-NS-like C-terminal" evidence="2">
    <location>
        <begin position="61"/>
        <end position="109"/>
    </location>
</feature>
<feature type="compositionally biased region" description="Polar residues" evidence="1">
    <location>
        <begin position="1"/>
        <end position="11"/>
    </location>
</feature>
<dbReference type="GO" id="GO:0003677">
    <property type="term" value="F:DNA binding"/>
    <property type="evidence" value="ECO:0007669"/>
    <property type="project" value="InterPro"/>
</dbReference>
<evidence type="ECO:0000313" key="3">
    <source>
        <dbReference type="EMBL" id="TNC66399.1"/>
    </source>
</evidence>
<protein>
    <submittedName>
        <fullName evidence="3">H-NS histone family protein</fullName>
    </submittedName>
</protein>
<feature type="region of interest" description="Disordered" evidence="1">
    <location>
        <begin position="1"/>
        <end position="26"/>
    </location>
</feature>
<keyword evidence="4" id="KW-1185">Reference proteome</keyword>
<feature type="region of interest" description="Disordered" evidence="1">
    <location>
        <begin position="67"/>
        <end position="86"/>
    </location>
</feature>
<organism evidence="3 4">
    <name type="scientific">Rubellimicrobium roseum</name>
    <dbReference type="NCBI Taxonomy" id="687525"/>
    <lineage>
        <taxon>Bacteria</taxon>
        <taxon>Pseudomonadati</taxon>
        <taxon>Pseudomonadota</taxon>
        <taxon>Alphaproteobacteria</taxon>
        <taxon>Rhodobacterales</taxon>
        <taxon>Roseobacteraceae</taxon>
        <taxon>Rubellimicrobium</taxon>
    </lineage>
</organism>
<dbReference type="AlphaFoldDB" id="A0A5C4N6F2"/>
<dbReference type="Proteomes" id="UP000305709">
    <property type="component" value="Unassembled WGS sequence"/>
</dbReference>
<evidence type="ECO:0000256" key="1">
    <source>
        <dbReference type="SAM" id="MobiDB-lite"/>
    </source>
</evidence>
<dbReference type="OrthoDB" id="5297879at2"/>
<dbReference type="InterPro" id="IPR037150">
    <property type="entry name" value="H-NS_C_dom_sf"/>
</dbReference>
<accession>A0A5C4N6F2</accession>
<dbReference type="Gene3D" id="4.10.430.10">
    <property type="entry name" value="Histone-like protein H-NS, C-terminal domain"/>
    <property type="match status" value="1"/>
</dbReference>
<dbReference type="InterPro" id="IPR027444">
    <property type="entry name" value="H-NS_C_dom"/>
</dbReference>
<comment type="caution">
    <text evidence="3">The sequence shown here is derived from an EMBL/GenBank/DDBJ whole genome shotgun (WGS) entry which is preliminary data.</text>
</comment>
<evidence type="ECO:0000313" key="4">
    <source>
        <dbReference type="Proteomes" id="UP000305709"/>
    </source>
</evidence>
<gene>
    <name evidence="3" type="ORF">FHG71_16570</name>
</gene>
<name>A0A5C4N6F2_9RHOB</name>
<dbReference type="RefSeq" id="WP_139082815.1">
    <property type="nucleotide sequence ID" value="NZ_VDFV01000033.1"/>
</dbReference>
<dbReference type="SUPFAM" id="SSF81273">
    <property type="entry name" value="H-NS histone-like proteins"/>
    <property type="match status" value="1"/>
</dbReference>
<sequence length="112" mass="12933">MSNDLLSTPLSPQKLHSMRSAVERELREREARHKALLDLRATIEMAVKRWDFTPEELALPERRRTFGKKLPPKFRDPRDGTRVWSGRGRAPQWFKDALATGLTAEDLTVPPE</sequence>
<reference evidence="3 4" key="1">
    <citation type="submission" date="2019-06" db="EMBL/GenBank/DDBJ databases">
        <authorList>
            <person name="Jiang L."/>
        </authorList>
    </citation>
    <scope>NUCLEOTIDE SEQUENCE [LARGE SCALE GENOMIC DNA]</scope>
    <source>
        <strain evidence="3 4">YIM 48858</strain>
    </source>
</reference>
<dbReference type="SMART" id="SM00528">
    <property type="entry name" value="HNS"/>
    <property type="match status" value="1"/>
</dbReference>
<evidence type="ECO:0000259" key="2">
    <source>
        <dbReference type="SMART" id="SM00528"/>
    </source>
</evidence>
<dbReference type="Pfam" id="PF00816">
    <property type="entry name" value="Histone_HNS"/>
    <property type="match status" value="1"/>
</dbReference>
<dbReference type="EMBL" id="VDFV01000033">
    <property type="protein sequence ID" value="TNC66399.1"/>
    <property type="molecule type" value="Genomic_DNA"/>
</dbReference>